<dbReference type="Pfam" id="PF05359">
    <property type="entry name" value="DUF748"/>
    <property type="match status" value="1"/>
</dbReference>
<keyword evidence="2" id="KW-1185">Reference proteome</keyword>
<dbReference type="EMBL" id="JBBKTX010000024">
    <property type="protein sequence ID" value="MFK4754097.1"/>
    <property type="molecule type" value="Genomic_DNA"/>
</dbReference>
<evidence type="ECO:0000313" key="2">
    <source>
        <dbReference type="Proteomes" id="UP001620597"/>
    </source>
</evidence>
<reference evidence="1 2" key="1">
    <citation type="submission" date="2024-03" db="EMBL/GenBank/DDBJ databases">
        <title>High-quality draft genome sequence of Oceanobacter sp. wDCs-4.</title>
        <authorList>
            <person name="Dong C."/>
        </authorList>
    </citation>
    <scope>NUCLEOTIDE SEQUENCE [LARGE SCALE GENOMIC DNA]</scope>
    <source>
        <strain evidence="2">wDCs-4</strain>
    </source>
</reference>
<protein>
    <submittedName>
        <fullName evidence="1">DUF748 domain-containing protein</fullName>
    </submittedName>
</protein>
<name>A0ABW8NMA6_9GAMM</name>
<sequence length="998" mass="106919">MAASKSPTNRPSAPSSATSVSRGWLFWLGRSLLLLLVLLILSIPLIRFAGPPLALSWLQQWYADQGEDYQLTLTDWQLAVISGELTLTGVTLQHPGVGAGATRIRQLTLDIDTGQIQHQLIDITRLRLDGVRLAAVRQGDQLLVAGLSLPLAANGAETATENSQTTAASTPWAVRLGNLSLTDWLLGWQQDGLETQLSVPSVDISGFDSRTDDDIELAATLSLDRLSGNQQLLQSLAPDLDLNTLIPGLPAGTPQTLTLDQPMLLKWQGRLTHWHTDPGVSGDLAIGPLALTLLDTTQAGFGSLKLQGLVADAEQQSLSQLQLDGASIKSRVDASVTPTAEPVTLFALNRYQANTLAFDGITLSVGQQTIVGVSLDGRYYDGNIAGLPLQLPTSAAAADETAAPASADSHATTTNTSSSANAVSRQFEVLLQGIVVNDVDLRWQQAGIQARITANEMTVGLVNSAENLPIDLQGSLQVAELHISQSQPVDLKQPLIFSWQGALNDWRRDPELTGDVTFKHFDAVVGNQPPVSLEELNLNGIRADRSVQTLEQLVVNGLTLQLPDSANAIARKQGILFSLGRYEVPSIVFDGQTLSTGIHQFSGLQAHLTRLENGLIAGLPSPSTVTVAANTSSIDTGIMANNKDVMDASASDEAGLVIHIAGVTMMEATAQAPSASRIYWYDLAVSPPHKSTLTLKAVSIGELDSAALLNETGKPVPVSVSAGLDDYNSIEFTANAGLRQGLPEGKFKLVVRQLNLPPFSPYVVEAMGYKVQKGMLKLDSNLDIVNGQMKGKALLVLQNSRFEPEDQDTIDRVSKQISMPLETALSVLKDDNNNLRIDVPLTGAVNDPDIGIQDVLQQVTKKAVRTATLFYLKQAFQPYGTLISIASLASDQLFAIRLNPLTFAERDSTLSPEHQSYLDKVATTMASKTELELQVCPLVSRGEANTLGEGWQALAIARGQSVKAYLAQRQDEKKHSLGDRVSVCNPAIAETPQVALGF</sequence>
<evidence type="ECO:0000313" key="1">
    <source>
        <dbReference type="EMBL" id="MFK4754097.1"/>
    </source>
</evidence>
<gene>
    <name evidence="1" type="ORF">WG929_16920</name>
</gene>
<organism evidence="1 2">
    <name type="scientific">Oceanobacter antarcticus</name>
    <dbReference type="NCBI Taxonomy" id="3133425"/>
    <lineage>
        <taxon>Bacteria</taxon>
        <taxon>Pseudomonadati</taxon>
        <taxon>Pseudomonadota</taxon>
        <taxon>Gammaproteobacteria</taxon>
        <taxon>Oceanospirillales</taxon>
        <taxon>Oceanospirillaceae</taxon>
        <taxon>Oceanobacter</taxon>
    </lineage>
</organism>
<dbReference type="InterPro" id="IPR008023">
    <property type="entry name" value="DUF748"/>
</dbReference>
<dbReference type="Proteomes" id="UP001620597">
    <property type="component" value="Unassembled WGS sequence"/>
</dbReference>
<dbReference type="RefSeq" id="WP_416207051.1">
    <property type="nucleotide sequence ID" value="NZ_JBBKTX010000024.1"/>
</dbReference>
<comment type="caution">
    <text evidence="1">The sequence shown here is derived from an EMBL/GenBank/DDBJ whole genome shotgun (WGS) entry which is preliminary data.</text>
</comment>
<proteinExistence type="predicted"/>
<accession>A0ABW8NMA6</accession>